<evidence type="ECO:0000313" key="3">
    <source>
        <dbReference type="Proteomes" id="UP001327027"/>
    </source>
</evidence>
<keyword evidence="1" id="KW-0732">Signal</keyword>
<comment type="caution">
    <text evidence="2">The sequence shown here is derived from an EMBL/GenBank/DDBJ whole genome shotgun (WGS) entry which is preliminary data.</text>
</comment>
<dbReference type="EMBL" id="JAYKLX010000002">
    <property type="protein sequence ID" value="MEB3344943.1"/>
    <property type="molecule type" value="Genomic_DNA"/>
</dbReference>
<accession>A0ABU5ZTI5</accession>
<evidence type="ECO:0000256" key="1">
    <source>
        <dbReference type="SAM" id="SignalP"/>
    </source>
</evidence>
<organism evidence="2 3">
    <name type="scientific">Aquimarina gracilis</name>
    <dbReference type="NCBI Taxonomy" id="874422"/>
    <lineage>
        <taxon>Bacteria</taxon>
        <taxon>Pseudomonadati</taxon>
        <taxon>Bacteroidota</taxon>
        <taxon>Flavobacteriia</taxon>
        <taxon>Flavobacteriales</taxon>
        <taxon>Flavobacteriaceae</taxon>
        <taxon>Aquimarina</taxon>
    </lineage>
</organism>
<proteinExistence type="predicted"/>
<evidence type="ECO:0000313" key="2">
    <source>
        <dbReference type="EMBL" id="MEB3344943.1"/>
    </source>
</evidence>
<evidence type="ECO:0008006" key="4">
    <source>
        <dbReference type="Google" id="ProtNLM"/>
    </source>
</evidence>
<dbReference type="Proteomes" id="UP001327027">
    <property type="component" value="Unassembled WGS sequence"/>
</dbReference>
<keyword evidence="3" id="KW-1185">Reference proteome</keyword>
<protein>
    <recommendedName>
        <fullName evidence="4">TolC family protein</fullName>
    </recommendedName>
</protein>
<gene>
    <name evidence="2" type="ORF">U6A24_05695</name>
</gene>
<reference evidence="2 3" key="1">
    <citation type="journal article" date="2013" name="Int. J. Syst. Evol. Microbiol.">
        <title>Aquimarina gracilis sp. nov., isolated from the gut microflora of a mussel, Mytilus coruscus, and emended description of Aquimarina spongiae.</title>
        <authorList>
            <person name="Park S.C."/>
            <person name="Choe H.N."/>
            <person name="Baik K.S."/>
            <person name="Seong C.N."/>
        </authorList>
    </citation>
    <scope>NUCLEOTIDE SEQUENCE [LARGE SCALE GENOMIC DNA]</scope>
    <source>
        <strain evidence="2 3">PSC32</strain>
    </source>
</reference>
<feature type="chain" id="PRO_5045767184" description="TolC family protein" evidence="1">
    <location>
        <begin position="19"/>
        <end position="119"/>
    </location>
</feature>
<dbReference type="RefSeq" id="WP_324178966.1">
    <property type="nucleotide sequence ID" value="NZ_BAABAW010000003.1"/>
</dbReference>
<feature type="signal peptide" evidence="1">
    <location>
        <begin position="1"/>
        <end position="18"/>
    </location>
</feature>
<name>A0ABU5ZTI5_9FLAO</name>
<sequence>MRILVTLIVLFMCTLGNAQTKTEEPKNEAKILKQMASQKAIELQKELNLTIRASKALEKSIFNYSLKANKILQSNVSAREKSKSLSNLIYFQNEELKKLFTVDQFYKYLSLQNAYVAGY</sequence>